<evidence type="ECO:0000256" key="1">
    <source>
        <dbReference type="SAM" id="MobiDB-lite"/>
    </source>
</evidence>
<evidence type="ECO:0008006" key="4">
    <source>
        <dbReference type="Google" id="ProtNLM"/>
    </source>
</evidence>
<gene>
    <name evidence="2" type="ORF">SISSUDRAFT_1047615</name>
</gene>
<evidence type="ECO:0000313" key="2">
    <source>
        <dbReference type="EMBL" id="KZT38027.1"/>
    </source>
</evidence>
<dbReference type="AlphaFoldDB" id="A0A166D0R9"/>
<proteinExistence type="predicted"/>
<dbReference type="Proteomes" id="UP000076798">
    <property type="component" value="Unassembled WGS sequence"/>
</dbReference>
<feature type="compositionally biased region" description="Basic and acidic residues" evidence="1">
    <location>
        <begin position="138"/>
        <end position="147"/>
    </location>
</feature>
<name>A0A166D0R9_9AGAM</name>
<organism evidence="2 3">
    <name type="scientific">Sistotremastrum suecicum HHB10207 ss-3</name>
    <dbReference type="NCBI Taxonomy" id="1314776"/>
    <lineage>
        <taxon>Eukaryota</taxon>
        <taxon>Fungi</taxon>
        <taxon>Dikarya</taxon>
        <taxon>Basidiomycota</taxon>
        <taxon>Agaricomycotina</taxon>
        <taxon>Agaricomycetes</taxon>
        <taxon>Sistotremastrales</taxon>
        <taxon>Sistotremastraceae</taxon>
        <taxon>Sistotremastrum</taxon>
    </lineage>
</organism>
<protein>
    <recommendedName>
        <fullName evidence="4">F-box domain-containing protein</fullName>
    </recommendedName>
</protein>
<feature type="region of interest" description="Disordered" evidence="1">
    <location>
        <begin position="124"/>
        <end position="164"/>
    </location>
</feature>
<dbReference type="EMBL" id="KV428071">
    <property type="protein sequence ID" value="KZT38027.1"/>
    <property type="molecule type" value="Genomic_DNA"/>
</dbReference>
<reference evidence="2 3" key="1">
    <citation type="journal article" date="2016" name="Mol. Biol. Evol.">
        <title>Comparative Genomics of Early-Diverging Mushroom-Forming Fungi Provides Insights into the Origins of Lignocellulose Decay Capabilities.</title>
        <authorList>
            <person name="Nagy L.G."/>
            <person name="Riley R."/>
            <person name="Tritt A."/>
            <person name="Adam C."/>
            <person name="Daum C."/>
            <person name="Floudas D."/>
            <person name="Sun H."/>
            <person name="Yadav J.S."/>
            <person name="Pangilinan J."/>
            <person name="Larsson K.H."/>
            <person name="Matsuura K."/>
            <person name="Barry K."/>
            <person name="Labutti K."/>
            <person name="Kuo R."/>
            <person name="Ohm R.A."/>
            <person name="Bhattacharya S.S."/>
            <person name="Shirouzu T."/>
            <person name="Yoshinaga Y."/>
            <person name="Martin F.M."/>
            <person name="Grigoriev I.V."/>
            <person name="Hibbett D.S."/>
        </authorList>
    </citation>
    <scope>NUCLEOTIDE SEQUENCE [LARGE SCALE GENOMIC DNA]</scope>
    <source>
        <strain evidence="2 3">HHB10207 ss-3</strain>
    </source>
</reference>
<feature type="compositionally biased region" description="Acidic residues" evidence="1">
    <location>
        <begin position="124"/>
        <end position="137"/>
    </location>
</feature>
<sequence length="577" mass="66551">MSTCPATNIPEEIFHRIMWNHHLHPQAALGTLPSQYHLQKDRQTRFYALPDFQIARLVCRTWNQWLLKDFAFWQHLCIQGETSLTITKDVLDRFPNHSFHIRIRIPDHHFLALKPYDYGDLFDSDSEDEDGVDEDEESRGSKERDAEWSDEEDEFPGPMGETRKAFGPWVEETEHFMPSILHRCEAICLHLPPQILHPLLISWTNIGAPNLRRFLVESPAITLGTSMDMDSSARYKESEVHKYDQPPLIPFLRKSPKLTSIALMNYYVPAMIDEHLGCDLTRLEEFAVVCGAMDSPSYNQLGMEMAANLLIPLASNKCKSFSFELTVFLMELNSDELYQPPQLEKVTFGRGKFIINSKPQCFDLPSTSRISHIRYLTLKSTRIILRFDLQEVKTPHRDIIQSLLEEMPVLESLYLIEVHYDFPYHRSEFPVIQLPPAPEFPKFKRLLIERGRLPLGSILPLLSRSPSLTELTMTCLPDYSVDLTGSVEEVIQGLGALSPKEAFAGCAPVMCPRLRHMQILMPEMIARPEKLEEKISGLLKKLQVTRQGWVAEERCESLEIRCTPMSDFREVYYGVWT</sequence>
<evidence type="ECO:0000313" key="3">
    <source>
        <dbReference type="Proteomes" id="UP000076798"/>
    </source>
</evidence>
<keyword evidence="3" id="KW-1185">Reference proteome</keyword>
<accession>A0A166D0R9</accession>